<organism evidence="1 2">
    <name type="scientific">Puccinia graminis f. sp. tritici</name>
    <dbReference type="NCBI Taxonomy" id="56615"/>
    <lineage>
        <taxon>Eukaryota</taxon>
        <taxon>Fungi</taxon>
        <taxon>Dikarya</taxon>
        <taxon>Basidiomycota</taxon>
        <taxon>Pucciniomycotina</taxon>
        <taxon>Pucciniomycetes</taxon>
        <taxon>Pucciniales</taxon>
        <taxon>Pucciniaceae</taxon>
        <taxon>Puccinia</taxon>
    </lineage>
</organism>
<comment type="caution">
    <text evidence="1">The sequence shown here is derived from an EMBL/GenBank/DDBJ whole genome shotgun (WGS) entry which is preliminary data.</text>
</comment>
<dbReference type="PANTHER" id="PTHR31912">
    <property type="entry name" value="IP13529P"/>
    <property type="match status" value="1"/>
</dbReference>
<dbReference type="EMBL" id="VSWC01000093">
    <property type="protein sequence ID" value="KAA1088987.1"/>
    <property type="molecule type" value="Genomic_DNA"/>
</dbReference>
<name>A0A5B0NIC2_PUCGR</name>
<proteinExistence type="predicted"/>
<dbReference type="PANTHER" id="PTHR31912:SF34">
    <property type="entry name" value="NOTOCHORD-RELATED PROTEIN"/>
    <property type="match status" value="1"/>
</dbReference>
<keyword evidence="2" id="KW-1185">Reference proteome</keyword>
<accession>A0A5B0NIC2</accession>
<dbReference type="AlphaFoldDB" id="A0A5B0NIC2"/>
<protein>
    <submittedName>
        <fullName evidence="1">Uncharacterized protein</fullName>
    </submittedName>
</protein>
<dbReference type="OrthoDB" id="2881727at2759"/>
<reference evidence="1 2" key="1">
    <citation type="submission" date="2019-05" db="EMBL/GenBank/DDBJ databases">
        <title>Emergence of the Ug99 lineage of the wheat stem rust pathogen through somatic hybridization.</title>
        <authorList>
            <person name="Li F."/>
            <person name="Upadhyaya N.M."/>
            <person name="Sperschneider J."/>
            <person name="Matny O."/>
            <person name="Nguyen-Phuc H."/>
            <person name="Mago R."/>
            <person name="Raley C."/>
            <person name="Miller M.E."/>
            <person name="Silverstein K.A.T."/>
            <person name="Henningsen E."/>
            <person name="Hirsch C.D."/>
            <person name="Visser B."/>
            <person name="Pretorius Z.A."/>
            <person name="Steffenson B.J."/>
            <person name="Schwessinger B."/>
            <person name="Dodds P.N."/>
            <person name="Figueroa M."/>
        </authorList>
    </citation>
    <scope>NUCLEOTIDE SEQUENCE [LARGE SCALE GENOMIC DNA]</scope>
    <source>
        <strain evidence="1">21-0</strain>
    </source>
</reference>
<evidence type="ECO:0000313" key="1">
    <source>
        <dbReference type="EMBL" id="KAA1088987.1"/>
    </source>
</evidence>
<gene>
    <name evidence="1" type="ORF">PGT21_003057</name>
</gene>
<evidence type="ECO:0000313" key="2">
    <source>
        <dbReference type="Proteomes" id="UP000324748"/>
    </source>
</evidence>
<sequence length="173" mass="19451">MLGLQVLSSQSVLNTPVHSLSLKQILALEISNPVVQPHIQYYPEMTDGQNVSQLNQSAKWLKELGPDTRAQMVRQGSHDYYLHELVQLHSTLIVVPTFFFEMGGEMYARCVTPIVNVDYTTGKLQFIVPKALPFTSSELRNVKVAEFLAEYTIMEAPDGTLMSEQSDNKLFGM</sequence>
<dbReference type="Proteomes" id="UP000324748">
    <property type="component" value="Unassembled WGS sequence"/>
</dbReference>